<evidence type="ECO:0000256" key="1">
    <source>
        <dbReference type="SAM" id="Phobius"/>
    </source>
</evidence>
<keyword evidence="1" id="KW-1133">Transmembrane helix</keyword>
<gene>
    <name evidence="2" type="ORF">CEUTPL_LOCUS3449</name>
</gene>
<keyword evidence="1" id="KW-0812">Transmembrane</keyword>
<sequence>MTSQTKECLVYTLGESVTRYYCLEDQICCANKCCTPTNSNYYKDHWYIWFAVVITIFILLCVWCHAEKGGFLTERRNVLPTSHCSRNLLVVNHQNDNELPEFTSNYEIPIYDISEPIIIESESCNTYDPGDFSSCTCDNDE</sequence>
<evidence type="ECO:0000313" key="2">
    <source>
        <dbReference type="EMBL" id="CAG9762775.1"/>
    </source>
</evidence>
<keyword evidence="3" id="KW-1185">Reference proteome</keyword>
<keyword evidence="1" id="KW-0472">Membrane</keyword>
<dbReference type="EMBL" id="OU892288">
    <property type="protein sequence ID" value="CAG9762775.1"/>
    <property type="molecule type" value="Genomic_DNA"/>
</dbReference>
<reference evidence="2" key="1">
    <citation type="submission" date="2022-01" db="EMBL/GenBank/DDBJ databases">
        <authorList>
            <person name="King R."/>
        </authorList>
    </citation>
    <scope>NUCLEOTIDE SEQUENCE</scope>
</reference>
<feature type="transmembrane region" description="Helical" evidence="1">
    <location>
        <begin position="46"/>
        <end position="66"/>
    </location>
</feature>
<name>A0A9N9QAV2_9CUCU</name>
<accession>A0A9N9QAV2</accession>
<evidence type="ECO:0008006" key="4">
    <source>
        <dbReference type="Google" id="ProtNLM"/>
    </source>
</evidence>
<proteinExistence type="predicted"/>
<dbReference type="Proteomes" id="UP001152799">
    <property type="component" value="Chromosome 12"/>
</dbReference>
<evidence type="ECO:0000313" key="3">
    <source>
        <dbReference type="Proteomes" id="UP001152799"/>
    </source>
</evidence>
<protein>
    <recommendedName>
        <fullName evidence="4">Vesicular, overexpressed in cancer, prosurvival protein 1</fullName>
    </recommendedName>
</protein>
<dbReference type="AlphaFoldDB" id="A0A9N9QAV2"/>
<organism evidence="2 3">
    <name type="scientific">Ceutorhynchus assimilis</name>
    <name type="common">cabbage seed weevil</name>
    <dbReference type="NCBI Taxonomy" id="467358"/>
    <lineage>
        <taxon>Eukaryota</taxon>
        <taxon>Metazoa</taxon>
        <taxon>Ecdysozoa</taxon>
        <taxon>Arthropoda</taxon>
        <taxon>Hexapoda</taxon>
        <taxon>Insecta</taxon>
        <taxon>Pterygota</taxon>
        <taxon>Neoptera</taxon>
        <taxon>Endopterygota</taxon>
        <taxon>Coleoptera</taxon>
        <taxon>Polyphaga</taxon>
        <taxon>Cucujiformia</taxon>
        <taxon>Curculionidae</taxon>
        <taxon>Ceutorhynchinae</taxon>
        <taxon>Ceutorhynchus</taxon>
    </lineage>
</organism>